<sequence length="287" mass="32561">MIMEANLVTLSNYKAILGEGPVYDKDLNRLYWVDIEGKKIIINDLNTGTETFYDMPDLVSSLCVIDDKRVIATIRHAFYIVDLSKNSLQKVAEVETEIESNRFNDGKCDKLGRYWAGTMNMTERKPTGNFYKLEGNKIVKVLEGLTISNGLGWDIEDKVMYLIDTPTRKVFMFDFDLQRGEIYNKKIAVDFGNEPGNPDGMAVDEEGFIWVAHWGGGKVSRWNPRNGKKVFEIKVPATYVTSVTFGTPEMNYVFISTAGKSQDPLAGKLFTTRVDVRGLPNYRFKIT</sequence>
<dbReference type="GO" id="GO:0005509">
    <property type="term" value="F:calcium ion binding"/>
    <property type="evidence" value="ECO:0007669"/>
    <property type="project" value="TreeGrafter"/>
</dbReference>
<reference evidence="5 6" key="1">
    <citation type="journal article" date="2022" name="Microbiol. Resour. Announc.">
        <title>Complete Genome Sequence of the Hyperthermophilic and Acidophilic Archaeon Saccharolobus caldissimus Strain HS-3T.</title>
        <authorList>
            <person name="Sakai H.D."/>
            <person name="Kurosawa N."/>
        </authorList>
    </citation>
    <scope>NUCLEOTIDE SEQUENCE [LARGE SCALE GENOMIC DNA]</scope>
    <source>
        <strain evidence="5 6">JCM32116</strain>
    </source>
</reference>
<evidence type="ECO:0000256" key="3">
    <source>
        <dbReference type="PIRSR" id="PIRSR605511-2"/>
    </source>
</evidence>
<evidence type="ECO:0000259" key="4">
    <source>
        <dbReference type="Pfam" id="PF08450"/>
    </source>
</evidence>
<organism evidence="5 6">
    <name type="scientific">Saccharolobus caldissimus</name>
    <dbReference type="NCBI Taxonomy" id="1702097"/>
    <lineage>
        <taxon>Archaea</taxon>
        <taxon>Thermoproteota</taxon>
        <taxon>Thermoprotei</taxon>
        <taxon>Sulfolobales</taxon>
        <taxon>Sulfolobaceae</taxon>
        <taxon>Saccharolobus</taxon>
    </lineage>
</organism>
<dbReference type="GO" id="GO:0004341">
    <property type="term" value="F:gluconolactonase activity"/>
    <property type="evidence" value="ECO:0007669"/>
    <property type="project" value="TreeGrafter"/>
</dbReference>
<dbReference type="AlphaFoldDB" id="A0AAQ4CUB4"/>
<dbReference type="PRINTS" id="PR01790">
    <property type="entry name" value="SMP30FAMILY"/>
</dbReference>
<name>A0AAQ4CUB4_9CREN</name>
<gene>
    <name evidence="5" type="ORF">SACC_24120</name>
</gene>
<protein>
    <submittedName>
        <fullName evidence="5">Gluconolactonase</fullName>
    </submittedName>
</protein>
<dbReference type="SUPFAM" id="SSF63829">
    <property type="entry name" value="Calcium-dependent phosphotriesterase"/>
    <property type="match status" value="1"/>
</dbReference>
<feature type="binding site" evidence="3">
    <location>
        <position position="149"/>
    </location>
    <ligand>
        <name>a divalent metal cation</name>
        <dbReference type="ChEBI" id="CHEBI:60240"/>
    </ligand>
</feature>
<feature type="binding site" evidence="3">
    <location>
        <position position="19"/>
    </location>
    <ligand>
        <name>a divalent metal cation</name>
        <dbReference type="ChEBI" id="CHEBI:60240"/>
    </ligand>
</feature>
<feature type="binding site" evidence="3">
    <location>
        <position position="104"/>
    </location>
    <ligand>
        <name>substrate</name>
    </ligand>
</feature>
<accession>A0AAQ4CUB4</accession>
<dbReference type="Gene3D" id="2.120.10.30">
    <property type="entry name" value="TolB, C-terminal domain"/>
    <property type="match status" value="1"/>
</dbReference>
<dbReference type="InterPro" id="IPR013658">
    <property type="entry name" value="SGL"/>
</dbReference>
<dbReference type="Pfam" id="PF08450">
    <property type="entry name" value="SGL"/>
    <property type="match status" value="1"/>
</dbReference>
<feature type="binding site" evidence="3">
    <location>
        <position position="199"/>
    </location>
    <ligand>
        <name>a divalent metal cation</name>
        <dbReference type="ChEBI" id="CHEBI:60240"/>
    </ligand>
</feature>
<keyword evidence="3" id="KW-0862">Zinc</keyword>
<dbReference type="InterPro" id="IPR011042">
    <property type="entry name" value="6-blade_b-propeller_TolB-like"/>
</dbReference>
<dbReference type="GO" id="GO:0019853">
    <property type="term" value="P:L-ascorbic acid biosynthetic process"/>
    <property type="evidence" value="ECO:0007669"/>
    <property type="project" value="TreeGrafter"/>
</dbReference>
<dbReference type="KEGG" id="scas:SACC_24120"/>
<dbReference type="PANTHER" id="PTHR10907">
    <property type="entry name" value="REGUCALCIN"/>
    <property type="match status" value="1"/>
</dbReference>
<dbReference type="InterPro" id="IPR005511">
    <property type="entry name" value="SMP-30"/>
</dbReference>
<evidence type="ECO:0000256" key="1">
    <source>
        <dbReference type="ARBA" id="ARBA00008853"/>
    </source>
</evidence>
<feature type="binding site" evidence="3">
    <location>
        <position position="102"/>
    </location>
    <ligand>
        <name>substrate</name>
    </ligand>
</feature>
<keyword evidence="3" id="KW-0479">Metal-binding</keyword>
<proteinExistence type="inferred from homology"/>
<comment type="cofactor">
    <cofactor evidence="3">
        <name>Zn(2+)</name>
        <dbReference type="ChEBI" id="CHEBI:29105"/>
    </cofactor>
    <text evidence="3">Binds 1 divalent metal cation per subunit.</text>
</comment>
<feature type="active site" description="Proton donor/acceptor" evidence="2">
    <location>
        <position position="199"/>
    </location>
</feature>
<dbReference type="PANTHER" id="PTHR10907:SF47">
    <property type="entry name" value="REGUCALCIN"/>
    <property type="match status" value="1"/>
</dbReference>
<keyword evidence="6" id="KW-1185">Reference proteome</keyword>
<evidence type="ECO:0000313" key="5">
    <source>
        <dbReference type="EMBL" id="BDB99395.1"/>
    </source>
</evidence>
<dbReference type="Proteomes" id="UP001319921">
    <property type="component" value="Chromosome"/>
</dbReference>
<comment type="similarity">
    <text evidence="1">Belongs to the SMP-30/CGR1 family.</text>
</comment>
<dbReference type="EMBL" id="AP025226">
    <property type="protein sequence ID" value="BDB99395.1"/>
    <property type="molecule type" value="Genomic_DNA"/>
</dbReference>
<evidence type="ECO:0000313" key="6">
    <source>
        <dbReference type="Proteomes" id="UP001319921"/>
    </source>
</evidence>
<feature type="domain" description="SMP-30/Gluconolactonase/LRE-like region" evidence="4">
    <location>
        <begin position="17"/>
        <end position="258"/>
    </location>
</feature>
<evidence type="ECO:0000256" key="2">
    <source>
        <dbReference type="PIRSR" id="PIRSR605511-1"/>
    </source>
</evidence>